<name>A0A9D1SBE8_9PROT</name>
<organism evidence="2 3">
    <name type="scientific">Candidatus Scatocola faecipullorum</name>
    <dbReference type="NCBI Taxonomy" id="2840917"/>
    <lineage>
        <taxon>Bacteria</taxon>
        <taxon>Pseudomonadati</taxon>
        <taxon>Pseudomonadota</taxon>
        <taxon>Alphaproteobacteria</taxon>
        <taxon>Rhodospirillales</taxon>
        <taxon>Rhodospirillaceae</taxon>
        <taxon>Rhodospirillaceae incertae sedis</taxon>
        <taxon>Candidatus Scatocola</taxon>
    </lineage>
</organism>
<evidence type="ECO:0000259" key="1">
    <source>
        <dbReference type="PROSITE" id="PS51186"/>
    </source>
</evidence>
<reference evidence="2" key="1">
    <citation type="submission" date="2020-10" db="EMBL/GenBank/DDBJ databases">
        <authorList>
            <person name="Gilroy R."/>
        </authorList>
    </citation>
    <scope>NUCLEOTIDE SEQUENCE</scope>
    <source>
        <strain evidence="2">ChiW3-316</strain>
    </source>
</reference>
<evidence type="ECO:0000313" key="2">
    <source>
        <dbReference type="EMBL" id="HIU53930.1"/>
    </source>
</evidence>
<evidence type="ECO:0000313" key="3">
    <source>
        <dbReference type="Proteomes" id="UP000824107"/>
    </source>
</evidence>
<proteinExistence type="predicted"/>
<comment type="caution">
    <text evidence="2">The sequence shown here is derived from an EMBL/GenBank/DDBJ whole genome shotgun (WGS) entry which is preliminary data.</text>
</comment>
<dbReference type="PROSITE" id="PS51186">
    <property type="entry name" value="GNAT"/>
    <property type="match status" value="1"/>
</dbReference>
<dbReference type="SUPFAM" id="SSF55729">
    <property type="entry name" value="Acyl-CoA N-acyltransferases (Nat)"/>
    <property type="match status" value="1"/>
</dbReference>
<dbReference type="AlphaFoldDB" id="A0A9D1SBE8"/>
<sequence length="205" mass="24045">MSTETIIKVELATSEALYKGAMAIRKQVFVKEQRIPESKEFDGNDFCAAHVVAYVQKNNRRLPIGTMRIRFFSDFVKFERMAVIRNFRKTNVAEDIMQYGLKYVAEKGYRQVYGMCKQELLPRWQQCGYHEIPGAERIEQNGMVLIPISLDLKENPQAIKMTSHPSLLTALEGHWHEKMQEVRKSSMMKAIFWKLKKIRQEHFNL</sequence>
<dbReference type="GO" id="GO:0016747">
    <property type="term" value="F:acyltransferase activity, transferring groups other than amino-acyl groups"/>
    <property type="evidence" value="ECO:0007669"/>
    <property type="project" value="InterPro"/>
</dbReference>
<protein>
    <recommendedName>
        <fullName evidence="1">N-acetyltransferase domain-containing protein</fullName>
    </recommendedName>
</protein>
<accession>A0A9D1SBE8</accession>
<dbReference type="EMBL" id="DVNC01000051">
    <property type="protein sequence ID" value="HIU53930.1"/>
    <property type="molecule type" value="Genomic_DNA"/>
</dbReference>
<dbReference type="InterPro" id="IPR016181">
    <property type="entry name" value="Acyl_CoA_acyltransferase"/>
</dbReference>
<dbReference type="Gene3D" id="3.40.630.30">
    <property type="match status" value="1"/>
</dbReference>
<feature type="domain" description="N-acetyltransferase" evidence="1">
    <location>
        <begin position="7"/>
        <end position="151"/>
    </location>
</feature>
<dbReference type="Proteomes" id="UP000824107">
    <property type="component" value="Unassembled WGS sequence"/>
</dbReference>
<reference evidence="2" key="2">
    <citation type="journal article" date="2021" name="PeerJ">
        <title>Extensive microbial diversity within the chicken gut microbiome revealed by metagenomics and culture.</title>
        <authorList>
            <person name="Gilroy R."/>
            <person name="Ravi A."/>
            <person name="Getino M."/>
            <person name="Pursley I."/>
            <person name="Horton D.L."/>
            <person name="Alikhan N.F."/>
            <person name="Baker D."/>
            <person name="Gharbi K."/>
            <person name="Hall N."/>
            <person name="Watson M."/>
            <person name="Adriaenssens E.M."/>
            <person name="Foster-Nyarko E."/>
            <person name="Jarju S."/>
            <person name="Secka A."/>
            <person name="Antonio M."/>
            <person name="Oren A."/>
            <person name="Chaudhuri R.R."/>
            <person name="La Ragione R."/>
            <person name="Hildebrand F."/>
            <person name="Pallen M.J."/>
        </authorList>
    </citation>
    <scope>NUCLEOTIDE SEQUENCE</scope>
    <source>
        <strain evidence="2">ChiW3-316</strain>
    </source>
</reference>
<dbReference type="InterPro" id="IPR000182">
    <property type="entry name" value="GNAT_dom"/>
</dbReference>
<gene>
    <name evidence="2" type="ORF">IAD20_07620</name>
</gene>